<dbReference type="AlphaFoldDB" id="A0A7S4K943"/>
<reference evidence="1" key="1">
    <citation type="submission" date="2021-01" db="EMBL/GenBank/DDBJ databases">
        <authorList>
            <person name="Corre E."/>
            <person name="Pelletier E."/>
            <person name="Niang G."/>
            <person name="Scheremetjew M."/>
            <person name="Finn R."/>
            <person name="Kale V."/>
            <person name="Holt S."/>
            <person name="Cochrane G."/>
            <person name="Meng A."/>
            <person name="Brown T."/>
            <person name="Cohen L."/>
        </authorList>
    </citation>
    <scope>NUCLEOTIDE SEQUENCE</scope>
    <source>
        <strain evidence="1">Isolate 1302-5</strain>
    </source>
</reference>
<proteinExistence type="predicted"/>
<gene>
    <name evidence="1" type="ORF">OAUR00152_LOCUS41227</name>
</gene>
<name>A0A7S4K943_9STRA</name>
<sequence>MEANIWVAEEVKAQDETEAMAQVQFKTEARSAPGSPVKAEDAIEIEVSENPSVAGAECAEIADEVEAEDRAESLANRDLVKAITITAARARAEIGSRLQHHLVLKPTFETASL</sequence>
<accession>A0A7S4K943</accession>
<dbReference type="EMBL" id="HBKQ01060408">
    <property type="protein sequence ID" value="CAE2287503.1"/>
    <property type="molecule type" value="Transcribed_RNA"/>
</dbReference>
<protein>
    <submittedName>
        <fullName evidence="1">Uncharacterized protein</fullName>
    </submittedName>
</protein>
<organism evidence="1">
    <name type="scientific">Odontella aurita</name>
    <dbReference type="NCBI Taxonomy" id="265563"/>
    <lineage>
        <taxon>Eukaryota</taxon>
        <taxon>Sar</taxon>
        <taxon>Stramenopiles</taxon>
        <taxon>Ochrophyta</taxon>
        <taxon>Bacillariophyta</taxon>
        <taxon>Mediophyceae</taxon>
        <taxon>Biddulphiophycidae</taxon>
        <taxon>Eupodiscales</taxon>
        <taxon>Odontellaceae</taxon>
        <taxon>Odontella</taxon>
    </lineage>
</organism>
<evidence type="ECO:0000313" key="1">
    <source>
        <dbReference type="EMBL" id="CAE2287503.1"/>
    </source>
</evidence>